<dbReference type="CDD" id="cd09562">
    <property type="entry name" value="SAM_liprin-alpha1_2_3_4_repeat1"/>
    <property type="match status" value="1"/>
</dbReference>
<dbReference type="InterPro" id="IPR057892">
    <property type="entry name" value="LIP-1_CC2"/>
</dbReference>
<feature type="coiled-coil region" evidence="4">
    <location>
        <begin position="300"/>
        <end position="480"/>
    </location>
</feature>
<dbReference type="Proteomes" id="UP001432146">
    <property type="component" value="Unassembled WGS sequence"/>
</dbReference>
<reference evidence="7 8" key="1">
    <citation type="submission" date="2024-05" db="EMBL/GenBank/DDBJ databases">
        <title>The nuclear and mitochondrial genome assemblies of Tetragonisca angustula (Apidae: Meliponini), a tiny yet remarkable pollinator in the Neotropics.</title>
        <authorList>
            <person name="Ferrari R."/>
            <person name="Ricardo P.C."/>
            <person name="Dias F.C."/>
            <person name="Araujo N.S."/>
            <person name="Soares D.O."/>
            <person name="Zhou Q.-S."/>
            <person name="Zhu C.-D."/>
            <person name="Coutinho L."/>
            <person name="Airas M.C."/>
            <person name="Batista T.M."/>
        </authorList>
    </citation>
    <scope>NUCLEOTIDE SEQUENCE [LARGE SCALE GENOMIC DNA]</scope>
    <source>
        <strain evidence="7">ASF017062</strain>
        <tissue evidence="7">Abdomen</tissue>
    </source>
</reference>
<dbReference type="InterPro" id="IPR037621">
    <property type="entry name" value="LIP-1_SAM_2"/>
</dbReference>
<feature type="region of interest" description="Disordered" evidence="5">
    <location>
        <begin position="723"/>
        <end position="750"/>
    </location>
</feature>
<evidence type="ECO:0000259" key="6">
    <source>
        <dbReference type="PROSITE" id="PS50105"/>
    </source>
</evidence>
<dbReference type="PANTHER" id="PTHR12587:SF20">
    <property type="entry name" value="LIPRIN-ALPHA, ISOFORM E"/>
    <property type="match status" value="1"/>
</dbReference>
<dbReference type="FunFam" id="1.10.150.50:FF:000004">
    <property type="entry name" value="PTPRF interacting protein alpha 1"/>
    <property type="match status" value="1"/>
</dbReference>
<dbReference type="InterPro" id="IPR001660">
    <property type="entry name" value="SAM"/>
</dbReference>
<dbReference type="PROSITE" id="PS50105">
    <property type="entry name" value="SAM_DOMAIN"/>
    <property type="match status" value="3"/>
</dbReference>
<feature type="compositionally biased region" description="Polar residues" evidence="5">
    <location>
        <begin position="777"/>
        <end position="790"/>
    </location>
</feature>
<dbReference type="SUPFAM" id="SSF47769">
    <property type="entry name" value="SAM/Pointed domain"/>
    <property type="match status" value="3"/>
</dbReference>
<feature type="compositionally biased region" description="Polar residues" evidence="5">
    <location>
        <begin position="221"/>
        <end position="237"/>
    </location>
</feature>
<feature type="compositionally biased region" description="Basic and acidic residues" evidence="5">
    <location>
        <begin position="793"/>
        <end position="803"/>
    </location>
</feature>
<feature type="coiled-coil region" evidence="4">
    <location>
        <begin position="677"/>
        <end position="718"/>
    </location>
</feature>
<dbReference type="CDD" id="cd09565">
    <property type="entry name" value="SAM_liprin-alpha1_2_3_4_repeat2"/>
    <property type="match status" value="1"/>
</dbReference>
<feature type="compositionally biased region" description="Basic and acidic residues" evidence="5">
    <location>
        <begin position="921"/>
        <end position="930"/>
    </location>
</feature>
<feature type="region of interest" description="Disordered" evidence="5">
    <location>
        <begin position="573"/>
        <end position="615"/>
    </location>
</feature>
<evidence type="ECO:0000256" key="5">
    <source>
        <dbReference type="SAM" id="MobiDB-lite"/>
    </source>
</evidence>
<dbReference type="EMBL" id="JAWNGG020000098">
    <property type="protein sequence ID" value="KAK9302250.1"/>
    <property type="molecule type" value="Genomic_DNA"/>
</dbReference>
<dbReference type="InterPro" id="IPR037622">
    <property type="entry name" value="LIP-1_SAM_3"/>
</dbReference>
<feature type="compositionally biased region" description="Polar residues" evidence="5">
    <location>
        <begin position="845"/>
        <end position="863"/>
    </location>
</feature>
<evidence type="ECO:0000256" key="3">
    <source>
        <dbReference type="ARBA" id="ARBA00023054"/>
    </source>
</evidence>
<dbReference type="PANTHER" id="PTHR12587">
    <property type="entry name" value="LAR INTERACTING PROTEIN LIP -RELATED PROTEIN"/>
    <property type="match status" value="1"/>
</dbReference>
<proteinExistence type="inferred from homology"/>
<dbReference type="SMART" id="SM00454">
    <property type="entry name" value="SAM"/>
    <property type="match status" value="3"/>
</dbReference>
<dbReference type="AlphaFoldDB" id="A0AAW0ZX34"/>
<feature type="coiled-coil region" evidence="4">
    <location>
        <begin position="510"/>
        <end position="554"/>
    </location>
</feature>
<accession>A0AAW0ZX34</accession>
<name>A0AAW0ZX34_9HYME</name>
<feature type="region of interest" description="Disordered" evidence="5">
    <location>
        <begin position="777"/>
        <end position="815"/>
    </location>
</feature>
<dbReference type="Pfam" id="PF00536">
    <property type="entry name" value="SAM_1"/>
    <property type="match status" value="2"/>
</dbReference>
<dbReference type="GO" id="GO:0005737">
    <property type="term" value="C:cytoplasm"/>
    <property type="evidence" value="ECO:0007669"/>
    <property type="project" value="UniProtKB-ARBA"/>
</dbReference>
<evidence type="ECO:0000313" key="7">
    <source>
        <dbReference type="EMBL" id="KAK9302250.1"/>
    </source>
</evidence>
<keyword evidence="8" id="KW-1185">Reference proteome</keyword>
<dbReference type="InterPro" id="IPR029515">
    <property type="entry name" value="Liprin"/>
</dbReference>
<feature type="compositionally biased region" description="Basic and acidic residues" evidence="5">
    <location>
        <begin position="259"/>
        <end position="268"/>
    </location>
</feature>
<feature type="compositionally biased region" description="Basic and acidic residues" evidence="5">
    <location>
        <begin position="209"/>
        <end position="219"/>
    </location>
</feature>
<protein>
    <recommendedName>
        <fullName evidence="6">SAM domain-containing protein</fullName>
    </recommendedName>
</protein>
<keyword evidence="2" id="KW-0677">Repeat</keyword>
<evidence type="ECO:0000256" key="4">
    <source>
        <dbReference type="SAM" id="Coils"/>
    </source>
</evidence>
<dbReference type="GO" id="GO:0050808">
    <property type="term" value="P:synapse organization"/>
    <property type="evidence" value="ECO:0007669"/>
    <property type="project" value="TreeGrafter"/>
</dbReference>
<evidence type="ECO:0000313" key="8">
    <source>
        <dbReference type="Proteomes" id="UP001432146"/>
    </source>
</evidence>
<feature type="region of interest" description="Disordered" evidence="5">
    <location>
        <begin position="204"/>
        <end position="279"/>
    </location>
</feature>
<sequence length="1259" mass="141509">MWNMMCDVMPTIAEDSISQRSSQYSGEDANFEQLMVSMLDERDKLVESLRESQERLQETEARLQEVEKERDSLNRQLNANIPQDFSQLTKELAAARESILEREEEISELKAERNNTRLLLEHLECLVSRHERSLRMTVVKRQAAAQSGVSSEVEVLKALKSLFEHHKALDEKVRERLRVALERNTSLEEELVITKEELQQYKLSGHATKNIEDRPKENGQTEDGQQQNKNETEQAAGQQEQQQQPQQQQQQQQSIQKLGTEKSTEIESRLSNGSLDPVDQDSAARVIDLQATLDKQSSELSTWQRRVAELSGRVTELEETLSKTQKDLLKTQETNVKLQRDLRENVAQKEDQEERIATLEKRYLNAQRESTSLHDLNEKLEQELQHKKAQLKLQEEKIAAIQEKLELAEQKLAQYAKLPEMEEQLKQRMEALTQVRRPNQQAQERHGSAEDRIQRLETQLEEKNAEVMRVNQRLKMNEEHNTRLSTTVDKLLSESNERLQVHLKERMHALEEKNALTQELEKTRKIAEDLQNEKADIVKELGKARLEIDNVKRQMLQQEIAFNIQQTDALTRSLSPNAVDPGSFSRSASHSSFDTHSLPRRTGKRPAIEEDPSKNYVARTLAEQEWEKLQQAHVLANVQQAFDVSSDAEGDGDNESLFSCAADVISPTGHTDAQTLALMLQEQLDAINNEIRLIQEEKQSTEARAEELESRVGSLEHMNLLARGRSLERASPPLSGRSTPKSHHSPNRDYLHKYHTAPASMSPAHLHQYAASLASPGQLSESLPASQLQLSGEELHSVSERDSTGGAGSGSDAASPLTARSIRLERVAQALAHSQEELRSRHGQHNNGALNSGTPPSPLSSRHSSQDSLHKNNLSGVGLPIGQLSSSHLHMQSTMSPATAAAVAAAQKKKGIKSSLGRFFSKKEKIKGKDTPMPGDMSGMGGASTPADPDYGDSVSVAGTMGSKSDFDRRKKKSPSMFGSMLDSSRHELLAEAMKAGTPFALWNGPTVVAWLELWVGMPTWYVAACRANVKSGAIMSALSDTEIQREIGISNPLHRLKLRLAIQEMVSLTSPSAPKTSRTTLAFGDMNHEWIGNVWLPSLGLPQYRSTFMECLVDARMLDHLTKKDLRGQLRMVDSFHRTSLQYGISCLKRLNYDRQQLEERRRMAEGANVDVLVWSNDRVIRWVQSIGLKEYGNNLLESGVHGALIALDESFDANSFALALQIPTQNTQARQLLEMEFTNLLTVGTERRLDESNSIKS</sequence>
<comment type="similarity">
    <text evidence="1">Belongs to the liprin family. Liprin-alpha subfamily.</text>
</comment>
<dbReference type="Pfam" id="PF25526">
    <property type="entry name" value="LIP-1"/>
    <property type="match status" value="1"/>
</dbReference>
<gene>
    <name evidence="7" type="ORF">QLX08_005689</name>
</gene>
<dbReference type="GO" id="GO:0048786">
    <property type="term" value="C:presynaptic active zone"/>
    <property type="evidence" value="ECO:0007669"/>
    <property type="project" value="TreeGrafter"/>
</dbReference>
<feature type="coiled-coil region" evidence="4">
    <location>
        <begin position="42"/>
        <end position="126"/>
    </location>
</feature>
<feature type="compositionally biased region" description="Low complexity" evidence="5">
    <location>
        <begin position="583"/>
        <end position="596"/>
    </location>
</feature>
<dbReference type="InterPro" id="IPR013761">
    <property type="entry name" value="SAM/pointed_sf"/>
</dbReference>
<feature type="region of interest" description="Disordered" evidence="5">
    <location>
        <begin position="831"/>
        <end position="881"/>
    </location>
</feature>
<feature type="compositionally biased region" description="Low complexity" evidence="5">
    <location>
        <begin position="238"/>
        <end position="253"/>
    </location>
</feature>
<organism evidence="7 8">
    <name type="scientific">Tetragonisca angustula</name>
    <dbReference type="NCBI Taxonomy" id="166442"/>
    <lineage>
        <taxon>Eukaryota</taxon>
        <taxon>Metazoa</taxon>
        <taxon>Ecdysozoa</taxon>
        <taxon>Arthropoda</taxon>
        <taxon>Hexapoda</taxon>
        <taxon>Insecta</taxon>
        <taxon>Pterygota</taxon>
        <taxon>Neoptera</taxon>
        <taxon>Endopterygota</taxon>
        <taxon>Hymenoptera</taxon>
        <taxon>Apocrita</taxon>
        <taxon>Aculeata</taxon>
        <taxon>Apoidea</taxon>
        <taxon>Anthophila</taxon>
        <taxon>Apidae</taxon>
        <taxon>Tetragonisca</taxon>
    </lineage>
</organism>
<dbReference type="Pfam" id="PF07647">
    <property type="entry name" value="SAM_2"/>
    <property type="match status" value="1"/>
</dbReference>
<dbReference type="CDD" id="cd09568">
    <property type="entry name" value="SAM_liprin-alpha1_2_3_4_repeat3"/>
    <property type="match status" value="1"/>
</dbReference>
<dbReference type="InterPro" id="IPR037620">
    <property type="entry name" value="LIP-1_SAM_1"/>
</dbReference>
<feature type="domain" description="SAM" evidence="6">
    <location>
        <begin position="1096"/>
        <end position="1152"/>
    </location>
</feature>
<feature type="region of interest" description="Disordered" evidence="5">
    <location>
        <begin position="921"/>
        <end position="978"/>
    </location>
</feature>
<evidence type="ECO:0000256" key="1">
    <source>
        <dbReference type="ARBA" id="ARBA00007026"/>
    </source>
</evidence>
<feature type="domain" description="SAM" evidence="6">
    <location>
        <begin position="1176"/>
        <end position="1245"/>
    </location>
</feature>
<evidence type="ECO:0000256" key="2">
    <source>
        <dbReference type="ARBA" id="ARBA00022737"/>
    </source>
</evidence>
<feature type="domain" description="SAM" evidence="6">
    <location>
        <begin position="1003"/>
        <end position="1069"/>
    </location>
</feature>
<keyword evidence="3 4" id="KW-0175">Coiled coil</keyword>
<comment type="caution">
    <text evidence="7">The sequence shown here is derived from an EMBL/GenBank/DDBJ whole genome shotgun (WGS) entry which is preliminary data.</text>
</comment>
<feature type="coiled-coil region" evidence="4">
    <location>
        <begin position="170"/>
        <end position="204"/>
    </location>
</feature>
<dbReference type="FunFam" id="1.10.150.50:FF:000002">
    <property type="entry name" value="PTPRF interacting protein alpha 1"/>
    <property type="match status" value="1"/>
</dbReference>
<dbReference type="Gene3D" id="1.10.150.50">
    <property type="entry name" value="Transcription Factor, Ets-1"/>
    <property type="match status" value="3"/>
</dbReference>